<gene>
    <name evidence="4" type="ORF">QY95_00804</name>
</gene>
<evidence type="ECO:0000313" key="5">
    <source>
        <dbReference type="Proteomes" id="UP000031563"/>
    </source>
</evidence>
<dbReference type="RefSeq" id="WP_082090089.1">
    <property type="nucleotide sequence ID" value="NZ_JWIR02000023.1"/>
</dbReference>
<dbReference type="InterPro" id="IPR051465">
    <property type="entry name" value="Cell_Envelope_Struct_Comp"/>
</dbReference>
<feature type="domain" description="SLH" evidence="3">
    <location>
        <begin position="316"/>
        <end position="379"/>
    </location>
</feature>
<dbReference type="OrthoDB" id="2690990at2"/>
<dbReference type="InterPro" id="IPR001119">
    <property type="entry name" value="SLH_dom"/>
</dbReference>
<dbReference type="PROSITE" id="PS51272">
    <property type="entry name" value="SLH"/>
    <property type="match status" value="3"/>
</dbReference>
<dbReference type="Gene3D" id="1.10.530.10">
    <property type="match status" value="1"/>
</dbReference>
<feature type="domain" description="SLH" evidence="3">
    <location>
        <begin position="380"/>
        <end position="434"/>
    </location>
</feature>
<dbReference type="Proteomes" id="UP000031563">
    <property type="component" value="Unassembled WGS sequence"/>
</dbReference>
<feature type="domain" description="SLH" evidence="3">
    <location>
        <begin position="435"/>
        <end position="490"/>
    </location>
</feature>
<keyword evidence="1 2" id="KW-0732">Signal</keyword>
<organism evidence="4 5">
    <name type="scientific">Bacillus thermotolerans</name>
    <name type="common">Quasibacillus thermotolerans</name>
    <dbReference type="NCBI Taxonomy" id="1221996"/>
    <lineage>
        <taxon>Bacteria</taxon>
        <taxon>Bacillati</taxon>
        <taxon>Bacillota</taxon>
        <taxon>Bacilli</taxon>
        <taxon>Bacillales</taxon>
        <taxon>Bacillaceae</taxon>
        <taxon>Bacillus</taxon>
    </lineage>
</organism>
<sequence>MKSFWLKAGVLALLAGGLAVPGHASADIPDWASSCAAYGELEPGENPSFQHANCLLTSAALDKGIPPEVVKAVATQEKGDWKQFEANGKAVVSDDNGIGIMQITNQTAYNQERLKTDIYYNIEKGIEILDNMYKRTDLPKIKGAGKQVIENWYFPVMAYNGIKPTNSPLKQATGEVNTGAYQEEVFAEIEKNSFLGDTELADFPFTTSDFGYEQGSTENIQFLKKEYIVTEPTHESAYLLKEGDKVVVMDGEAGLRQQNSTAGSKQKLAEFTRLLIAGDFTYDERRDSVNHFVWFPVKTMDGKQTGYIPSAYIEKLTFVFPDVSTAHRFYREMYSLNKKGIIQGLPDGTFAPDKTVTRAQAAIMISRALDLPLGSGATPFSDVSTASESGKHIAAAYKKGIIQGFEDGKFHPGETVTREQMAIFLARAFELEEKASVSFSDVASGMKAYESIQKILAAGITEGYENNTFRPTASVTRAQLSAFLFRALDE</sequence>
<protein>
    <recommendedName>
        <fullName evidence="3">SLH domain-containing protein</fullName>
    </recommendedName>
</protein>
<feature type="signal peptide" evidence="2">
    <location>
        <begin position="1"/>
        <end position="26"/>
    </location>
</feature>
<keyword evidence="5" id="KW-1185">Reference proteome</keyword>
<evidence type="ECO:0000256" key="1">
    <source>
        <dbReference type="ARBA" id="ARBA00022729"/>
    </source>
</evidence>
<reference evidence="4" key="1">
    <citation type="submission" date="2015-02" db="EMBL/GenBank/DDBJ databases">
        <title>Genome Assembly of Bacillaceae bacterium MTCC 8252.</title>
        <authorList>
            <person name="Verma A."/>
            <person name="Khatri I."/>
            <person name="Mual P."/>
            <person name="Subramanian S."/>
            <person name="Krishnamurthi S."/>
        </authorList>
    </citation>
    <scope>NUCLEOTIDE SEQUENCE [LARGE SCALE GENOMIC DNA]</scope>
    <source>
        <strain evidence="4">MTCC 8252</strain>
    </source>
</reference>
<dbReference type="AlphaFoldDB" id="A0A0F5I6R1"/>
<dbReference type="PANTHER" id="PTHR43308:SF5">
    <property type="entry name" value="S-LAYER PROTEIN _ PEPTIDOGLYCAN ENDO-BETA-N-ACETYLGLUCOSAMINIDASE"/>
    <property type="match status" value="1"/>
</dbReference>
<dbReference type="PANTHER" id="PTHR43308">
    <property type="entry name" value="OUTER MEMBRANE PROTEIN ALPHA-RELATED"/>
    <property type="match status" value="1"/>
</dbReference>
<dbReference type="InterPro" id="IPR023346">
    <property type="entry name" value="Lysozyme-like_dom_sf"/>
</dbReference>
<evidence type="ECO:0000313" key="4">
    <source>
        <dbReference type="EMBL" id="KKB41324.1"/>
    </source>
</evidence>
<proteinExistence type="predicted"/>
<dbReference type="SUPFAM" id="SSF53955">
    <property type="entry name" value="Lysozyme-like"/>
    <property type="match status" value="1"/>
</dbReference>
<name>A0A0F5I6R1_BACTR</name>
<comment type="caution">
    <text evidence="4">The sequence shown here is derived from an EMBL/GenBank/DDBJ whole genome shotgun (WGS) entry which is preliminary data.</text>
</comment>
<feature type="chain" id="PRO_5002487609" description="SLH domain-containing protein" evidence="2">
    <location>
        <begin position="27"/>
        <end position="490"/>
    </location>
</feature>
<evidence type="ECO:0000259" key="3">
    <source>
        <dbReference type="PROSITE" id="PS51272"/>
    </source>
</evidence>
<accession>A0A0F5I6R1</accession>
<dbReference type="Pfam" id="PF00395">
    <property type="entry name" value="SLH"/>
    <property type="match status" value="3"/>
</dbReference>
<dbReference type="EMBL" id="JWIR02000023">
    <property type="protein sequence ID" value="KKB41324.1"/>
    <property type="molecule type" value="Genomic_DNA"/>
</dbReference>
<dbReference type="InterPro" id="IPR008258">
    <property type="entry name" value="Transglycosylase_SLT_dom_1"/>
</dbReference>
<dbReference type="STRING" id="1221996.QY95_00804"/>
<dbReference type="Pfam" id="PF01464">
    <property type="entry name" value="SLT"/>
    <property type="match status" value="1"/>
</dbReference>
<evidence type="ECO:0000256" key="2">
    <source>
        <dbReference type="SAM" id="SignalP"/>
    </source>
</evidence>